<dbReference type="AlphaFoldDB" id="A0A7S1PI61"/>
<dbReference type="FunFam" id="3.40.50.720:FF:000085">
    <property type="entry name" value="Dihydroflavonol reductase"/>
    <property type="match status" value="1"/>
</dbReference>
<keyword evidence="1" id="KW-0560">Oxidoreductase</keyword>
<name>A0A7S1PI61_9EUKA</name>
<evidence type="ECO:0000313" key="4">
    <source>
        <dbReference type="EMBL" id="CAD9083832.1"/>
    </source>
</evidence>
<organism evidence="4">
    <name type="scientific">Percolomonas cosmopolitus</name>
    <dbReference type="NCBI Taxonomy" id="63605"/>
    <lineage>
        <taxon>Eukaryota</taxon>
        <taxon>Discoba</taxon>
        <taxon>Heterolobosea</taxon>
        <taxon>Tetramitia</taxon>
        <taxon>Eutetramitia</taxon>
        <taxon>Percolomonadidae</taxon>
        <taxon>Percolomonas</taxon>
    </lineage>
</organism>
<evidence type="ECO:0000256" key="2">
    <source>
        <dbReference type="SAM" id="MobiDB-lite"/>
    </source>
</evidence>
<evidence type="ECO:0000259" key="3">
    <source>
        <dbReference type="Pfam" id="PF01073"/>
    </source>
</evidence>
<evidence type="ECO:0000256" key="1">
    <source>
        <dbReference type="ARBA" id="ARBA00023002"/>
    </source>
</evidence>
<dbReference type="SUPFAM" id="SSF51735">
    <property type="entry name" value="NAD(P)-binding Rossmann-fold domains"/>
    <property type="match status" value="1"/>
</dbReference>
<protein>
    <recommendedName>
        <fullName evidence="3">3-beta hydroxysteroid dehydrogenase/isomerase domain-containing protein</fullName>
    </recommendedName>
</protein>
<dbReference type="GO" id="GO:0016616">
    <property type="term" value="F:oxidoreductase activity, acting on the CH-OH group of donors, NAD or NADP as acceptor"/>
    <property type="evidence" value="ECO:0007669"/>
    <property type="project" value="InterPro"/>
</dbReference>
<dbReference type="InterPro" id="IPR002225">
    <property type="entry name" value="3Beta_OHSteriod_DH/Estase"/>
</dbReference>
<reference evidence="4" key="1">
    <citation type="submission" date="2021-01" db="EMBL/GenBank/DDBJ databases">
        <authorList>
            <person name="Corre E."/>
            <person name="Pelletier E."/>
            <person name="Niang G."/>
            <person name="Scheremetjew M."/>
            <person name="Finn R."/>
            <person name="Kale V."/>
            <person name="Holt S."/>
            <person name="Cochrane G."/>
            <person name="Meng A."/>
            <person name="Brown T."/>
            <person name="Cohen L."/>
        </authorList>
    </citation>
    <scope>NUCLEOTIDE SEQUENCE</scope>
    <source>
        <strain evidence="4">WS</strain>
    </source>
</reference>
<dbReference type="PANTHER" id="PTHR10366:SF564">
    <property type="entry name" value="STEROL-4-ALPHA-CARBOXYLATE 3-DEHYDROGENASE, DECARBOXYLATING"/>
    <property type="match status" value="1"/>
</dbReference>
<feature type="region of interest" description="Disordered" evidence="2">
    <location>
        <begin position="1"/>
        <end position="69"/>
    </location>
</feature>
<sequence length="447" mass="49418">MTNDNTPERTSPEKQLSEGNVAESKSETRLEENFAEESIAPVGVETPEEPSQEEKKPETIPETEDENVVDKLEKSETNEAVAADSSASDDSQIHVCVTGASGFVASHCIYQLLQNPNYIVHATVRNASDTNKYGWILDLAQTEEAKQRIKLFSADLNKPNSFDEAIEGCRFVLHVASPYSMTVKDPQKNLVEPAVNGTRTVLESALKAGVQRVVLTSSFAAICDEPVKGHVYTEEDWNEKSSLKRLPYYYSKVLAEREAWKIVEENKGKIELLTINPHVVLGKSFSSALNESPKIVADVANGKFPFLIAITFTFVDVEDVAKAHILAMETTNPDAVNQRYLCSEGTTVELKMLVEAMKQSLPKHKLPTTDMTGGFGSGLIKMMSYAQPSAVGSFLRNHISKPVEVDNSKSRRLLGLEYKPWAVSVKDTVESLQKWGYISVDGKKVKI</sequence>
<accession>A0A7S1PI61</accession>
<dbReference type="GO" id="GO:0006694">
    <property type="term" value="P:steroid biosynthetic process"/>
    <property type="evidence" value="ECO:0007669"/>
    <property type="project" value="InterPro"/>
</dbReference>
<dbReference type="Gene3D" id="3.40.50.720">
    <property type="entry name" value="NAD(P)-binding Rossmann-like Domain"/>
    <property type="match status" value="1"/>
</dbReference>
<gene>
    <name evidence="4" type="ORF">PCOS0759_LOCUS7086</name>
</gene>
<dbReference type="InterPro" id="IPR050425">
    <property type="entry name" value="NAD(P)_dehydrat-like"/>
</dbReference>
<feature type="domain" description="3-beta hydroxysteroid dehydrogenase/isomerase" evidence="3">
    <location>
        <begin position="97"/>
        <end position="358"/>
    </location>
</feature>
<dbReference type="PANTHER" id="PTHR10366">
    <property type="entry name" value="NAD DEPENDENT EPIMERASE/DEHYDRATASE"/>
    <property type="match status" value="1"/>
</dbReference>
<dbReference type="Pfam" id="PF01073">
    <property type="entry name" value="3Beta_HSD"/>
    <property type="match status" value="1"/>
</dbReference>
<dbReference type="InterPro" id="IPR036291">
    <property type="entry name" value="NAD(P)-bd_dom_sf"/>
</dbReference>
<proteinExistence type="predicted"/>
<feature type="compositionally biased region" description="Basic and acidic residues" evidence="2">
    <location>
        <begin position="1"/>
        <end position="16"/>
    </location>
</feature>
<dbReference type="EMBL" id="HBGD01008615">
    <property type="protein sequence ID" value="CAD9083832.1"/>
    <property type="molecule type" value="Transcribed_RNA"/>
</dbReference>